<name>A0A0D1XZR2_ANEMI</name>
<dbReference type="OrthoDB" id="2664453at2"/>
<evidence type="ECO:0000313" key="4">
    <source>
        <dbReference type="Proteomes" id="UP000182836"/>
    </source>
</evidence>
<reference evidence="2 4" key="2">
    <citation type="submission" date="2016-10" db="EMBL/GenBank/DDBJ databases">
        <authorList>
            <person name="de Groot N.N."/>
        </authorList>
    </citation>
    <scope>NUCLEOTIDE SEQUENCE [LARGE SCALE GENOMIC DNA]</scope>
    <source>
        <strain evidence="2 4">DSM 2895</strain>
    </source>
</reference>
<accession>A0A0D1XZR2</accession>
<keyword evidence="3" id="KW-1185">Reference proteome</keyword>
<gene>
    <name evidence="1" type="ORF">AF333_04465</name>
    <name evidence="2" type="ORF">SAMN04487909_10970</name>
</gene>
<evidence type="ECO:0000313" key="3">
    <source>
        <dbReference type="Proteomes" id="UP000037269"/>
    </source>
</evidence>
<dbReference type="RefSeq" id="WP_043065074.1">
    <property type="nucleotide sequence ID" value="NZ_BJOA01000067.1"/>
</dbReference>
<dbReference type="PATRIC" id="fig|47500.8.peg.5507"/>
<evidence type="ECO:0000313" key="1">
    <source>
        <dbReference type="EMBL" id="KON94847.1"/>
    </source>
</evidence>
<dbReference type="Proteomes" id="UP000037269">
    <property type="component" value="Unassembled WGS sequence"/>
</dbReference>
<proteinExistence type="predicted"/>
<dbReference type="AlphaFoldDB" id="A0A0D1XZR2"/>
<evidence type="ECO:0000313" key="2">
    <source>
        <dbReference type="EMBL" id="SDI91352.1"/>
    </source>
</evidence>
<dbReference type="EMBL" id="LGUG01000004">
    <property type="protein sequence ID" value="KON94847.1"/>
    <property type="molecule type" value="Genomic_DNA"/>
</dbReference>
<dbReference type="GeneID" id="42304461"/>
<dbReference type="STRING" id="47500.AF333_04465"/>
<dbReference type="Proteomes" id="UP000182836">
    <property type="component" value="Unassembled WGS sequence"/>
</dbReference>
<organism evidence="1 3">
    <name type="scientific">Aneurinibacillus migulanus</name>
    <name type="common">Bacillus migulanus</name>
    <dbReference type="NCBI Taxonomy" id="47500"/>
    <lineage>
        <taxon>Bacteria</taxon>
        <taxon>Bacillati</taxon>
        <taxon>Bacillota</taxon>
        <taxon>Bacilli</taxon>
        <taxon>Bacillales</taxon>
        <taxon>Paenibacillaceae</taxon>
        <taxon>Aneurinibacillus group</taxon>
        <taxon>Aneurinibacillus</taxon>
    </lineage>
</organism>
<sequence>MDKVKLPKEVAEAIKTLKNAEITTFEIICSLAHERWGHSKHVSEAHKTLRKFSFGNSGRNGDVLLKALVNDYELEPTPEEKVLSEYKARQPYSNYGNAYRQGVRDTLNAYGIKIEGVNA</sequence>
<dbReference type="EMBL" id="FNED01000009">
    <property type="protein sequence ID" value="SDI91352.1"/>
    <property type="molecule type" value="Genomic_DNA"/>
</dbReference>
<reference evidence="1 3" key="1">
    <citation type="submission" date="2015-07" db="EMBL/GenBank/DDBJ databases">
        <title>Fjat-14205 dsm 2895.</title>
        <authorList>
            <person name="Liu B."/>
            <person name="Wang J."/>
            <person name="Zhu Y."/>
            <person name="Liu G."/>
            <person name="Chen Q."/>
            <person name="Chen Z."/>
            <person name="Lan J."/>
            <person name="Che J."/>
            <person name="Ge C."/>
            <person name="Shi H."/>
            <person name="Pan Z."/>
            <person name="Liu X."/>
        </authorList>
    </citation>
    <scope>NUCLEOTIDE SEQUENCE [LARGE SCALE GENOMIC DNA]</scope>
    <source>
        <strain evidence="1 3">DSM 2895</strain>
    </source>
</reference>
<protein>
    <submittedName>
        <fullName evidence="1">Uncharacterized protein</fullName>
    </submittedName>
</protein>